<evidence type="ECO:0000256" key="4">
    <source>
        <dbReference type="ARBA" id="ARBA00023012"/>
    </source>
</evidence>
<dbReference type="PROSITE" id="PS50110">
    <property type="entry name" value="RESPONSE_REGULATORY"/>
    <property type="match status" value="1"/>
</dbReference>
<protein>
    <submittedName>
        <fullName evidence="11">DNA-binding response regulator</fullName>
    </submittedName>
</protein>
<dbReference type="SUPFAM" id="SSF52172">
    <property type="entry name" value="CheY-like"/>
    <property type="match status" value="1"/>
</dbReference>
<gene>
    <name evidence="11" type="ORF">BSK56_07015</name>
</gene>
<dbReference type="Gene3D" id="1.10.10.60">
    <property type="entry name" value="Homeodomain-like"/>
    <property type="match status" value="2"/>
</dbReference>
<name>A0ABX3HI48_PAEBO</name>
<dbReference type="PROSITE" id="PS00041">
    <property type="entry name" value="HTH_ARAC_FAMILY_1"/>
    <property type="match status" value="1"/>
</dbReference>
<dbReference type="EMBL" id="MPTB01000007">
    <property type="protein sequence ID" value="OMD50279.1"/>
    <property type="molecule type" value="Genomic_DNA"/>
</dbReference>
<evidence type="ECO:0000256" key="7">
    <source>
        <dbReference type="ARBA" id="ARBA00023163"/>
    </source>
</evidence>
<comment type="subcellular location">
    <subcellularLocation>
        <location evidence="1">Cytoplasm</location>
    </subcellularLocation>
</comment>
<evidence type="ECO:0000313" key="11">
    <source>
        <dbReference type="EMBL" id="OMD50279.1"/>
    </source>
</evidence>
<dbReference type="SMART" id="SM00342">
    <property type="entry name" value="HTH_ARAC"/>
    <property type="match status" value="1"/>
</dbReference>
<evidence type="ECO:0000313" key="12">
    <source>
        <dbReference type="Proteomes" id="UP000187412"/>
    </source>
</evidence>
<keyword evidence="2" id="KW-0963">Cytoplasm</keyword>
<dbReference type="Gene3D" id="3.40.50.2300">
    <property type="match status" value="1"/>
</dbReference>
<keyword evidence="12" id="KW-1185">Reference proteome</keyword>
<evidence type="ECO:0000256" key="6">
    <source>
        <dbReference type="ARBA" id="ARBA00023125"/>
    </source>
</evidence>
<evidence type="ECO:0000256" key="1">
    <source>
        <dbReference type="ARBA" id="ARBA00004496"/>
    </source>
</evidence>
<keyword evidence="3 8" id="KW-0597">Phosphoprotein</keyword>
<dbReference type="PROSITE" id="PS01124">
    <property type="entry name" value="HTH_ARAC_FAMILY_2"/>
    <property type="match status" value="1"/>
</dbReference>
<dbReference type="Proteomes" id="UP000187412">
    <property type="component" value="Unassembled WGS sequence"/>
</dbReference>
<dbReference type="PANTHER" id="PTHR42713">
    <property type="entry name" value="HISTIDINE KINASE-RELATED"/>
    <property type="match status" value="1"/>
</dbReference>
<sequence length="535" mass="60843">MWKVVIIDDDFQVVRGLRKAIPWDELEAEFAGEAIDGEAGLKLIEEVNPDIVLTDIYMPVMNGIEMIEQLKQRDFTGRFVILSGYNDFEYARTALRLGVDDYLTKPVTLEQIRSVLAETIEKLEETYLQRMEHTRTQTGKLGAAPRKEECLSAVLNGWNSENVLSSYPSADIWDKEHTMMVIEVLWNERIRSISLADWNLFKFAVSNIITEVSGEKWPDAVFVWLFGNHAALLLPSGAGSPTTEIQEAADQLGSLMISSMHTFLGLEIRYALGKVGHSFMESKASADEAMQKLFDSQAIIMDSETPGGQGTLAAESKAADKFSLNDYYQAIIRALQEGQDSEVMSLIRLFLDHRQPEEERNPLVYRVLAAELWALLHNAMLIAGLPTGKSEEEALALRELSEMTERARIEEWLETQIRVLRKGQAPAIHEKHRKAVQFMIEYIHEHYAEDITLEQMASQLYISKNYLNQLFKKVTGETLTNYVIRVRIEKAKTLLLDGDHLIYEVSEMVGYQNVPYFSTLFKKFCGVSPSELIKR</sequence>
<dbReference type="InterPro" id="IPR018062">
    <property type="entry name" value="HTH_AraC-typ_CS"/>
</dbReference>
<dbReference type="SMART" id="SM00448">
    <property type="entry name" value="REC"/>
    <property type="match status" value="1"/>
</dbReference>
<feature type="modified residue" description="4-aspartylphosphate" evidence="8">
    <location>
        <position position="55"/>
    </location>
</feature>
<evidence type="ECO:0000256" key="8">
    <source>
        <dbReference type="PROSITE-ProRule" id="PRU00169"/>
    </source>
</evidence>
<organism evidence="11 12">
    <name type="scientific">Paenibacillus borealis</name>
    <dbReference type="NCBI Taxonomy" id="160799"/>
    <lineage>
        <taxon>Bacteria</taxon>
        <taxon>Bacillati</taxon>
        <taxon>Bacillota</taxon>
        <taxon>Bacilli</taxon>
        <taxon>Bacillales</taxon>
        <taxon>Paenibacillaceae</taxon>
        <taxon>Paenibacillus</taxon>
    </lineage>
</organism>
<keyword evidence="4" id="KW-0902">Two-component regulatory system</keyword>
<evidence type="ECO:0000256" key="2">
    <source>
        <dbReference type="ARBA" id="ARBA00022490"/>
    </source>
</evidence>
<keyword evidence="7" id="KW-0804">Transcription</keyword>
<comment type="caution">
    <text evidence="11">The sequence shown here is derived from an EMBL/GenBank/DDBJ whole genome shotgun (WGS) entry which is preliminary data.</text>
</comment>
<keyword evidence="6 11" id="KW-0238">DNA-binding</keyword>
<dbReference type="GO" id="GO:0003677">
    <property type="term" value="F:DNA binding"/>
    <property type="evidence" value="ECO:0007669"/>
    <property type="project" value="UniProtKB-KW"/>
</dbReference>
<feature type="domain" description="Response regulatory" evidence="10">
    <location>
        <begin position="3"/>
        <end position="120"/>
    </location>
</feature>
<dbReference type="Pfam" id="PF00072">
    <property type="entry name" value="Response_reg"/>
    <property type="match status" value="1"/>
</dbReference>
<evidence type="ECO:0000259" key="10">
    <source>
        <dbReference type="PROSITE" id="PS50110"/>
    </source>
</evidence>
<dbReference type="InterPro" id="IPR011006">
    <property type="entry name" value="CheY-like_superfamily"/>
</dbReference>
<evidence type="ECO:0000256" key="5">
    <source>
        <dbReference type="ARBA" id="ARBA00023015"/>
    </source>
</evidence>
<dbReference type="CDD" id="cd17536">
    <property type="entry name" value="REC_YesN-like"/>
    <property type="match status" value="1"/>
</dbReference>
<evidence type="ECO:0000259" key="9">
    <source>
        <dbReference type="PROSITE" id="PS01124"/>
    </source>
</evidence>
<dbReference type="Pfam" id="PF12833">
    <property type="entry name" value="HTH_18"/>
    <property type="match status" value="1"/>
</dbReference>
<evidence type="ECO:0000256" key="3">
    <source>
        <dbReference type="ARBA" id="ARBA00022553"/>
    </source>
</evidence>
<dbReference type="InterPro" id="IPR018060">
    <property type="entry name" value="HTH_AraC"/>
</dbReference>
<dbReference type="InterPro" id="IPR051552">
    <property type="entry name" value="HptR"/>
</dbReference>
<dbReference type="PANTHER" id="PTHR42713:SF3">
    <property type="entry name" value="TRANSCRIPTIONAL REGULATORY PROTEIN HPTR"/>
    <property type="match status" value="1"/>
</dbReference>
<dbReference type="InterPro" id="IPR001789">
    <property type="entry name" value="Sig_transdc_resp-reg_receiver"/>
</dbReference>
<proteinExistence type="predicted"/>
<reference evidence="11 12" key="1">
    <citation type="submission" date="2016-10" db="EMBL/GenBank/DDBJ databases">
        <title>Paenibacillus species isolates.</title>
        <authorList>
            <person name="Beno S.M."/>
        </authorList>
    </citation>
    <scope>NUCLEOTIDE SEQUENCE [LARGE SCALE GENOMIC DNA]</scope>
    <source>
        <strain evidence="11 12">FSL H7-0744</strain>
    </source>
</reference>
<dbReference type="InterPro" id="IPR009057">
    <property type="entry name" value="Homeodomain-like_sf"/>
</dbReference>
<keyword evidence="5" id="KW-0805">Transcription regulation</keyword>
<dbReference type="RefSeq" id="WP_076109912.1">
    <property type="nucleotide sequence ID" value="NZ_MPTB01000007.1"/>
</dbReference>
<dbReference type="SUPFAM" id="SSF46689">
    <property type="entry name" value="Homeodomain-like"/>
    <property type="match status" value="2"/>
</dbReference>
<feature type="domain" description="HTH araC/xylS-type" evidence="9">
    <location>
        <begin position="437"/>
        <end position="535"/>
    </location>
</feature>
<accession>A0ABX3HI48</accession>